<dbReference type="KEGG" id="tet:TTHERM_000285749"/>
<proteinExistence type="predicted"/>
<gene>
    <name evidence="1" type="ORF">TTHERM_000285749</name>
</gene>
<organism evidence="1 2">
    <name type="scientific">Tetrahymena thermophila (strain SB210)</name>
    <dbReference type="NCBI Taxonomy" id="312017"/>
    <lineage>
        <taxon>Eukaryota</taxon>
        <taxon>Sar</taxon>
        <taxon>Alveolata</taxon>
        <taxon>Ciliophora</taxon>
        <taxon>Intramacronucleata</taxon>
        <taxon>Oligohymenophorea</taxon>
        <taxon>Hymenostomatida</taxon>
        <taxon>Tetrahymenina</taxon>
        <taxon>Tetrahymenidae</taxon>
        <taxon>Tetrahymena</taxon>
    </lineage>
</organism>
<evidence type="ECO:0000313" key="2">
    <source>
        <dbReference type="Proteomes" id="UP000009168"/>
    </source>
</evidence>
<dbReference type="InParanoid" id="W7XIZ6"/>
<dbReference type="EMBL" id="GG662651">
    <property type="protein sequence ID" value="EWS73744.1"/>
    <property type="molecule type" value="Genomic_DNA"/>
</dbReference>
<reference evidence="2" key="1">
    <citation type="journal article" date="2006" name="PLoS Biol.">
        <title>Macronuclear genome sequence of the ciliate Tetrahymena thermophila, a model eukaryote.</title>
        <authorList>
            <person name="Eisen J.A."/>
            <person name="Coyne R.S."/>
            <person name="Wu M."/>
            <person name="Wu D."/>
            <person name="Thiagarajan M."/>
            <person name="Wortman J.R."/>
            <person name="Badger J.H."/>
            <person name="Ren Q."/>
            <person name="Amedeo P."/>
            <person name="Jones K.M."/>
            <person name="Tallon L.J."/>
            <person name="Delcher A.L."/>
            <person name="Salzberg S.L."/>
            <person name="Silva J.C."/>
            <person name="Haas B.J."/>
            <person name="Majoros W.H."/>
            <person name="Farzad M."/>
            <person name="Carlton J.M."/>
            <person name="Smith R.K. Jr."/>
            <person name="Garg J."/>
            <person name="Pearlman R.E."/>
            <person name="Karrer K.M."/>
            <person name="Sun L."/>
            <person name="Manning G."/>
            <person name="Elde N.C."/>
            <person name="Turkewitz A.P."/>
            <person name="Asai D.J."/>
            <person name="Wilkes D.E."/>
            <person name="Wang Y."/>
            <person name="Cai H."/>
            <person name="Collins K."/>
            <person name="Stewart B.A."/>
            <person name="Lee S.R."/>
            <person name="Wilamowska K."/>
            <person name="Weinberg Z."/>
            <person name="Ruzzo W.L."/>
            <person name="Wloga D."/>
            <person name="Gaertig J."/>
            <person name="Frankel J."/>
            <person name="Tsao C.-C."/>
            <person name="Gorovsky M.A."/>
            <person name="Keeling P.J."/>
            <person name="Waller R.F."/>
            <person name="Patron N.J."/>
            <person name="Cherry J.M."/>
            <person name="Stover N.A."/>
            <person name="Krieger C.J."/>
            <person name="del Toro C."/>
            <person name="Ryder H.F."/>
            <person name="Williamson S.C."/>
            <person name="Barbeau R.A."/>
            <person name="Hamilton E.P."/>
            <person name="Orias E."/>
        </authorList>
    </citation>
    <scope>NUCLEOTIDE SEQUENCE [LARGE SCALE GENOMIC DNA]</scope>
    <source>
        <strain evidence="2">SB210</strain>
    </source>
</reference>
<evidence type="ECO:0000313" key="1">
    <source>
        <dbReference type="EMBL" id="EWS73744.1"/>
    </source>
</evidence>
<protein>
    <submittedName>
        <fullName evidence="1">Uncharacterized protein</fullName>
    </submittedName>
</protein>
<sequence>MNTNFDFTDLFSLICLKEIQQIFDHFISFKNQKRDYELNSCWYQHCSQQKNQSSFQYLKQNFSQSLYLLLLVNESQNCKSLGVQIISQYSIAIITTIKQIRLDYSHIQFLKEINRFDLIQIHSKWSQFNFVNISQIFMVGIQYYYLQTILSKDCYSLCNQVRQTDTFDQISFLSSTL</sequence>
<dbReference type="Proteomes" id="UP000009168">
    <property type="component" value="Unassembled WGS sequence"/>
</dbReference>
<keyword evidence="2" id="KW-1185">Reference proteome</keyword>
<dbReference type="GeneID" id="24438208"/>
<accession>W7XIZ6</accession>
<name>W7XIZ6_TETTS</name>
<dbReference type="RefSeq" id="XP_012653708.1">
    <property type="nucleotide sequence ID" value="XM_012798254.1"/>
</dbReference>
<dbReference type="AlphaFoldDB" id="W7XIZ6"/>